<evidence type="ECO:0000259" key="1">
    <source>
        <dbReference type="Pfam" id="PF20729"/>
    </source>
</evidence>
<accession>A0A255DA08</accession>
<dbReference type="GO" id="GO:0004190">
    <property type="term" value="F:aspartic-type endopeptidase activity"/>
    <property type="evidence" value="ECO:0007669"/>
    <property type="project" value="InterPro"/>
</dbReference>
<dbReference type="OrthoDB" id="5190013at2"/>
<protein>
    <recommendedName>
        <fullName evidence="1">PE cleavage protein A C-terminal domain-containing protein</fullName>
    </recommendedName>
</protein>
<dbReference type="EMBL" id="NOZR01000024">
    <property type="protein sequence ID" value="OYN76094.1"/>
    <property type="molecule type" value="Genomic_DNA"/>
</dbReference>
<dbReference type="InterPro" id="IPR048054">
    <property type="entry name" value="PecA_C"/>
</dbReference>
<keyword evidence="3" id="KW-1185">Reference proteome</keyword>
<organism evidence="2 3">
    <name type="scientific">Mycolicibacterium sphagni</name>
    <dbReference type="NCBI Taxonomy" id="1786"/>
    <lineage>
        <taxon>Bacteria</taxon>
        <taxon>Bacillati</taxon>
        <taxon>Actinomycetota</taxon>
        <taxon>Actinomycetes</taxon>
        <taxon>Mycobacteriales</taxon>
        <taxon>Mycobacteriaceae</taxon>
        <taxon>Mycolicibacterium</taxon>
    </lineage>
</organism>
<proteinExistence type="predicted"/>
<dbReference type="AlphaFoldDB" id="A0A255DA08"/>
<dbReference type="Pfam" id="PF20729">
    <property type="entry name" value="PE-PGRS_C"/>
    <property type="match status" value="1"/>
</dbReference>
<feature type="domain" description="PE cleavage protein A C-terminal" evidence="1">
    <location>
        <begin position="12"/>
        <end position="274"/>
    </location>
</feature>
<name>A0A255DA08_9MYCO</name>
<dbReference type="Proteomes" id="UP000216063">
    <property type="component" value="Unassembled WGS sequence"/>
</dbReference>
<dbReference type="NCBIfam" id="NF038019">
    <property type="entry name" value="PE_process_PecA"/>
    <property type="match status" value="1"/>
</dbReference>
<dbReference type="SUPFAM" id="SSF50630">
    <property type="entry name" value="Acid proteases"/>
    <property type="match status" value="1"/>
</dbReference>
<dbReference type="InterPro" id="IPR021109">
    <property type="entry name" value="Peptidase_aspartic_dom_sf"/>
</dbReference>
<dbReference type="Gene3D" id="2.40.70.10">
    <property type="entry name" value="Acid Proteases"/>
    <property type="match status" value="1"/>
</dbReference>
<evidence type="ECO:0000313" key="2">
    <source>
        <dbReference type="EMBL" id="OYN76094.1"/>
    </source>
</evidence>
<evidence type="ECO:0000313" key="3">
    <source>
        <dbReference type="Proteomes" id="UP000216063"/>
    </source>
</evidence>
<sequence length="279" mass="28164">MPAAQESATSSASVPLHIYSDTEPLVDVSIGGGPAKPVLVDTGSKGLVVGLGNIGLLRLFSMGLPTGLGVSAYSGGLTYLYATFKTTVNFGNGIVTKPTSVDVALLSYPGSFESFAAGNGATGILGIGPNATGPGPSSVISALPGDLSDGVLIDEPDGVLVFGPNPKIARASVSGAPNAQLQVKVGNGSLQSVSAIIDSGGVYGTVPSSIAPNVPIGTVIWVYSADGQTVLYTYTTDATNTPTVTSDYLLNTGYEAFVQQPVYISYSPTGVGTTIFDYL</sequence>
<gene>
    <name evidence="2" type="ORF">CG716_23545</name>
</gene>
<comment type="caution">
    <text evidence="2">The sequence shown here is derived from an EMBL/GenBank/DDBJ whole genome shotgun (WGS) entry which is preliminary data.</text>
</comment>
<reference evidence="2 3" key="1">
    <citation type="submission" date="2017-07" db="EMBL/GenBank/DDBJ databases">
        <title>The new phylogeny of genus Mycobacterium.</title>
        <authorList>
            <person name="Tortoli E."/>
            <person name="Trovato A."/>
            <person name="Cirillo D.M."/>
        </authorList>
    </citation>
    <scope>NUCLEOTIDE SEQUENCE [LARGE SCALE GENOMIC DNA]</scope>
    <source>
        <strain evidence="2 3">ATCC 33027</strain>
    </source>
</reference>